<keyword evidence="2" id="KW-1185">Reference proteome</keyword>
<sequence>MTYGGVPDAAALIESLGVARSTWRVVVACNKPGDADEATSRLDDLLDDGLVTIADYPDNPGYLPAAARAVEQFGLRGGPVVISNADLVAGPKCLAEITVAAEHYPTAMWIAPSIIGALRRDQNPMLRRRPSAKRLRLLAALHRFPRAADLAVLRRNGHGATLPKPGRAGESVWAGHGSCIVLTALFFSAGGALTYPFKLFGEELWLGAEVERLGGEVRYVPEIRLRHGEHATTGSHRRRGEIARVKYEGLRYWARRARAEGW</sequence>
<dbReference type="SUPFAM" id="SSF53448">
    <property type="entry name" value="Nucleotide-diphospho-sugar transferases"/>
    <property type="match status" value="1"/>
</dbReference>
<proteinExistence type="predicted"/>
<protein>
    <recommendedName>
        <fullName evidence="3">Glycosyltransferase family 2 protein</fullName>
    </recommendedName>
</protein>
<dbReference type="Gene3D" id="3.90.550.10">
    <property type="entry name" value="Spore Coat Polysaccharide Biosynthesis Protein SpsA, Chain A"/>
    <property type="match status" value="1"/>
</dbReference>
<dbReference type="Proteomes" id="UP001500575">
    <property type="component" value="Unassembled WGS sequence"/>
</dbReference>
<reference evidence="1 2" key="1">
    <citation type="journal article" date="2019" name="Int. J. Syst. Evol. Microbiol.">
        <title>The Global Catalogue of Microorganisms (GCM) 10K type strain sequencing project: providing services to taxonomists for standard genome sequencing and annotation.</title>
        <authorList>
            <consortium name="The Broad Institute Genomics Platform"/>
            <consortium name="The Broad Institute Genome Sequencing Center for Infectious Disease"/>
            <person name="Wu L."/>
            <person name="Ma J."/>
        </authorList>
    </citation>
    <scope>NUCLEOTIDE SEQUENCE [LARGE SCALE GENOMIC DNA]</scope>
    <source>
        <strain evidence="1 2">JCM 16021</strain>
    </source>
</reference>
<dbReference type="EMBL" id="BAAAQQ010000002">
    <property type="protein sequence ID" value="GAA2116848.1"/>
    <property type="molecule type" value="Genomic_DNA"/>
</dbReference>
<comment type="caution">
    <text evidence="1">The sequence shown here is derived from an EMBL/GenBank/DDBJ whole genome shotgun (WGS) entry which is preliminary data.</text>
</comment>
<evidence type="ECO:0000313" key="2">
    <source>
        <dbReference type="Proteomes" id="UP001500575"/>
    </source>
</evidence>
<gene>
    <name evidence="1" type="ORF">GCM10009843_07400</name>
</gene>
<name>A0ABN2XUD5_9ACTN</name>
<evidence type="ECO:0000313" key="1">
    <source>
        <dbReference type="EMBL" id="GAA2116848.1"/>
    </source>
</evidence>
<evidence type="ECO:0008006" key="3">
    <source>
        <dbReference type="Google" id="ProtNLM"/>
    </source>
</evidence>
<dbReference type="InterPro" id="IPR029044">
    <property type="entry name" value="Nucleotide-diphossugar_trans"/>
</dbReference>
<accession>A0ABN2XUD5</accession>
<organism evidence="1 2">
    <name type="scientific">Nocardioides bigeumensis</name>
    <dbReference type="NCBI Taxonomy" id="433657"/>
    <lineage>
        <taxon>Bacteria</taxon>
        <taxon>Bacillati</taxon>
        <taxon>Actinomycetota</taxon>
        <taxon>Actinomycetes</taxon>
        <taxon>Propionibacteriales</taxon>
        <taxon>Nocardioidaceae</taxon>
        <taxon>Nocardioides</taxon>
    </lineage>
</organism>
<dbReference type="RefSeq" id="WP_344302268.1">
    <property type="nucleotide sequence ID" value="NZ_BAAAQQ010000002.1"/>
</dbReference>